<evidence type="ECO:0000313" key="3">
    <source>
        <dbReference type="EMBL" id="MCM8556943.1"/>
    </source>
</evidence>
<dbReference type="AlphaFoldDB" id="A0A9X2J161"/>
<evidence type="ECO:0000259" key="2">
    <source>
        <dbReference type="PROSITE" id="PS50110"/>
    </source>
</evidence>
<feature type="modified residue" description="4-aspartylphosphate" evidence="1">
    <location>
        <position position="56"/>
    </location>
</feature>
<proteinExistence type="predicted"/>
<evidence type="ECO:0000256" key="1">
    <source>
        <dbReference type="PROSITE-ProRule" id="PRU00169"/>
    </source>
</evidence>
<dbReference type="EMBL" id="JAMSHT010000001">
    <property type="protein sequence ID" value="MCM8556943.1"/>
    <property type="molecule type" value="Genomic_DNA"/>
</dbReference>
<dbReference type="Gene3D" id="3.40.50.2300">
    <property type="match status" value="1"/>
</dbReference>
<dbReference type="GO" id="GO:0000160">
    <property type="term" value="P:phosphorelay signal transduction system"/>
    <property type="evidence" value="ECO:0007669"/>
    <property type="project" value="InterPro"/>
</dbReference>
<accession>A0A9X2J161</accession>
<reference evidence="3" key="1">
    <citation type="submission" date="2022-06" db="EMBL/GenBank/DDBJ databases">
        <title>Sphingomicrobium sedimins sp. nov., a marine bacterium isolated from tidal flat.</title>
        <authorList>
            <person name="Kim C.-H."/>
            <person name="Yoo Y."/>
            <person name="Kim J.-J."/>
        </authorList>
    </citation>
    <scope>NUCLEOTIDE SEQUENCE</scope>
    <source>
        <strain evidence="3">GRR-S6-50</strain>
    </source>
</reference>
<dbReference type="Pfam" id="PF00072">
    <property type="entry name" value="Response_reg"/>
    <property type="match status" value="1"/>
</dbReference>
<dbReference type="InterPro" id="IPR001789">
    <property type="entry name" value="Sig_transdc_resp-reg_receiver"/>
</dbReference>
<gene>
    <name evidence="3" type="ORF">NDO55_03820</name>
</gene>
<protein>
    <submittedName>
        <fullName evidence="3">Response regulator</fullName>
    </submittedName>
</protein>
<comment type="caution">
    <text evidence="3">The sequence shown here is derived from an EMBL/GenBank/DDBJ whole genome shotgun (WGS) entry which is preliminary data.</text>
</comment>
<evidence type="ECO:0000313" key="4">
    <source>
        <dbReference type="Proteomes" id="UP001155128"/>
    </source>
</evidence>
<dbReference type="PROSITE" id="PS50110">
    <property type="entry name" value="RESPONSE_REGULATORY"/>
    <property type="match status" value="1"/>
</dbReference>
<dbReference type="InterPro" id="IPR011006">
    <property type="entry name" value="CheY-like_superfamily"/>
</dbReference>
<keyword evidence="4" id="KW-1185">Reference proteome</keyword>
<sequence length="121" mass="12450">MGQALNILVVEDEPLIGMMLEDFLDQLGHRAVAVCETVPSALAACEAGGFDLAILDVNLGGEAVWPVAERLADAGIAFALATGGHVTPPPAAFANIPTLSKPFTMDSISPVLEQLAPSRAA</sequence>
<dbReference type="SMART" id="SM00448">
    <property type="entry name" value="REC"/>
    <property type="match status" value="1"/>
</dbReference>
<keyword evidence="1" id="KW-0597">Phosphoprotein</keyword>
<name>A0A9X2J161_9SPHN</name>
<dbReference type="RefSeq" id="WP_252112579.1">
    <property type="nucleotide sequence ID" value="NZ_JAMSHT010000001.1"/>
</dbReference>
<organism evidence="3 4">
    <name type="scientific">Sphingomicrobium sediminis</name>
    <dbReference type="NCBI Taxonomy" id="2950949"/>
    <lineage>
        <taxon>Bacteria</taxon>
        <taxon>Pseudomonadati</taxon>
        <taxon>Pseudomonadota</taxon>
        <taxon>Alphaproteobacteria</taxon>
        <taxon>Sphingomonadales</taxon>
        <taxon>Sphingomonadaceae</taxon>
        <taxon>Sphingomicrobium</taxon>
    </lineage>
</organism>
<feature type="domain" description="Response regulatory" evidence="2">
    <location>
        <begin position="6"/>
        <end position="116"/>
    </location>
</feature>
<dbReference type="SUPFAM" id="SSF52172">
    <property type="entry name" value="CheY-like"/>
    <property type="match status" value="1"/>
</dbReference>
<dbReference type="Proteomes" id="UP001155128">
    <property type="component" value="Unassembled WGS sequence"/>
</dbReference>